<keyword evidence="6" id="KW-1185">Reference proteome</keyword>
<evidence type="ECO:0000256" key="2">
    <source>
        <dbReference type="ARBA" id="ARBA00022670"/>
    </source>
</evidence>
<dbReference type="EMBL" id="LR593886">
    <property type="protein sequence ID" value="VTR93466.1"/>
    <property type="molecule type" value="Genomic_DNA"/>
</dbReference>
<dbReference type="SUPFAM" id="SSF50494">
    <property type="entry name" value="Trypsin-like serine proteases"/>
    <property type="match status" value="1"/>
</dbReference>
<gene>
    <name evidence="5" type="ORF">SOIL9_42480</name>
</gene>
<evidence type="ECO:0000256" key="1">
    <source>
        <dbReference type="ARBA" id="ARBA00010541"/>
    </source>
</evidence>
<dbReference type="PANTHER" id="PTHR22939">
    <property type="entry name" value="SERINE PROTEASE FAMILY S1C HTRA-RELATED"/>
    <property type="match status" value="1"/>
</dbReference>
<dbReference type="PROSITE" id="PS50106">
    <property type="entry name" value="PDZ"/>
    <property type="match status" value="1"/>
</dbReference>
<dbReference type="AlphaFoldDB" id="A0A6P2CYK4"/>
<evidence type="ECO:0000313" key="6">
    <source>
        <dbReference type="Proteomes" id="UP000464178"/>
    </source>
</evidence>
<evidence type="ECO:0000313" key="5">
    <source>
        <dbReference type="EMBL" id="VTR93466.1"/>
    </source>
</evidence>
<dbReference type="SMART" id="SM00228">
    <property type="entry name" value="PDZ"/>
    <property type="match status" value="2"/>
</dbReference>
<dbReference type="InterPro" id="IPR001478">
    <property type="entry name" value="PDZ"/>
</dbReference>
<dbReference type="RefSeq" id="WP_162668186.1">
    <property type="nucleotide sequence ID" value="NZ_LR593886.1"/>
</dbReference>
<organism evidence="5 6">
    <name type="scientific">Gemmata massiliana</name>
    <dbReference type="NCBI Taxonomy" id="1210884"/>
    <lineage>
        <taxon>Bacteria</taxon>
        <taxon>Pseudomonadati</taxon>
        <taxon>Planctomycetota</taxon>
        <taxon>Planctomycetia</taxon>
        <taxon>Gemmatales</taxon>
        <taxon>Gemmataceae</taxon>
        <taxon>Gemmata</taxon>
    </lineage>
</organism>
<dbReference type="Gene3D" id="2.30.42.10">
    <property type="match status" value="2"/>
</dbReference>
<dbReference type="Proteomes" id="UP000464178">
    <property type="component" value="Chromosome"/>
</dbReference>
<comment type="similarity">
    <text evidence="1">Belongs to the peptidase S1C family.</text>
</comment>
<dbReference type="Pfam" id="PF13180">
    <property type="entry name" value="PDZ_2"/>
    <property type="match status" value="1"/>
</dbReference>
<dbReference type="KEGG" id="gms:SOIL9_42480"/>
<dbReference type="Gene3D" id="2.40.10.120">
    <property type="match status" value="1"/>
</dbReference>
<dbReference type="GO" id="GO:0004252">
    <property type="term" value="F:serine-type endopeptidase activity"/>
    <property type="evidence" value="ECO:0007669"/>
    <property type="project" value="InterPro"/>
</dbReference>
<dbReference type="PANTHER" id="PTHR22939:SF129">
    <property type="entry name" value="SERINE PROTEASE HTRA2, MITOCHONDRIAL"/>
    <property type="match status" value="1"/>
</dbReference>
<proteinExistence type="inferred from homology"/>
<name>A0A6P2CYK4_9BACT</name>
<keyword evidence="2 5" id="KW-0645">Protease</keyword>
<reference evidence="5 6" key="1">
    <citation type="submission" date="2019-05" db="EMBL/GenBank/DDBJ databases">
        <authorList>
            <consortium name="Science for Life Laboratories"/>
        </authorList>
    </citation>
    <scope>NUCLEOTIDE SEQUENCE [LARGE SCALE GENOMIC DNA]</scope>
    <source>
        <strain evidence="5">Soil9</strain>
    </source>
</reference>
<keyword evidence="3" id="KW-0378">Hydrolase</keyword>
<dbReference type="InterPro" id="IPR001940">
    <property type="entry name" value="Peptidase_S1C"/>
</dbReference>
<protein>
    <recommendedName>
        <fullName evidence="4">PDZ domain-containing protein</fullName>
    </recommendedName>
</protein>
<evidence type="ECO:0000256" key="3">
    <source>
        <dbReference type="ARBA" id="ARBA00022801"/>
    </source>
</evidence>
<evidence type="ECO:0000259" key="4">
    <source>
        <dbReference type="PROSITE" id="PS50106"/>
    </source>
</evidence>
<accession>A0A6P2CYK4</accession>
<dbReference type="SUPFAM" id="SSF50156">
    <property type="entry name" value="PDZ domain-like"/>
    <property type="match status" value="2"/>
</dbReference>
<dbReference type="GO" id="GO:0042597">
    <property type="term" value="C:periplasmic space"/>
    <property type="evidence" value="ECO:0007669"/>
    <property type="project" value="TreeGrafter"/>
</dbReference>
<dbReference type="Pfam" id="PF13365">
    <property type="entry name" value="Trypsin_2"/>
    <property type="match status" value="1"/>
</dbReference>
<dbReference type="GO" id="GO:0006515">
    <property type="term" value="P:protein quality control for misfolded or incompletely synthesized proteins"/>
    <property type="evidence" value="ECO:0007669"/>
    <property type="project" value="TreeGrafter"/>
</dbReference>
<feature type="domain" description="PDZ" evidence="4">
    <location>
        <begin position="249"/>
        <end position="340"/>
    </location>
</feature>
<sequence length="466" mass="48545">MKAERWALAAGCLALGLAGGSFVTQQISSQPAVPQQNQPLPGREWQSLAPVAKRVLPGVVCIEGKGRVKRPAGEDTDPGFGSGVLIDPTGTILTSNHVVTDLDSVEVTLNDGRKFITADIRRDPRSDIALVKIESKEPLPFIEFGDSDAMEIGDRVLAVGAPFGLTGSVTSGIVSAKGRNNLKLNQFEDFIQTDAAMNPGNSGGALVNLDGKVIGLTAAIKTRSGGFQGVGLAVSSNLAKKMGDELLKNGPVRRPAAPGFGIAVRDLDEESAKRAGARSTNGAVVTNVADDSPAAKAGITNGDVITKINGEVVKGSRDVQKITATLPANQVVDVLLWRDGKFYVGKVKVEGEHRGLKPDAPPAVVPGGVTADNVGLALADLTAEYVKKNSLPQDLKGAVITTVARNSLGEKAGLTRGLIVLKVDKTAVTSAASFDDALQRANVEKGALLHVLRANGDVDFVVLRLK</sequence>
<dbReference type="PRINTS" id="PR00834">
    <property type="entry name" value="PROTEASES2C"/>
</dbReference>
<dbReference type="InterPro" id="IPR009003">
    <property type="entry name" value="Peptidase_S1_PA"/>
</dbReference>
<dbReference type="InterPro" id="IPR036034">
    <property type="entry name" value="PDZ_sf"/>
</dbReference>